<dbReference type="SUPFAM" id="SSF158911">
    <property type="entry name" value="NEAT domain-like"/>
    <property type="match status" value="6"/>
</dbReference>
<dbReference type="Pfam" id="PF05031">
    <property type="entry name" value="NEAT"/>
    <property type="match status" value="5"/>
</dbReference>
<feature type="compositionally biased region" description="Low complexity" evidence="3">
    <location>
        <begin position="771"/>
        <end position="780"/>
    </location>
</feature>
<dbReference type="EMBL" id="JDRY01000017">
    <property type="protein sequence ID" value="KGN00684.1"/>
    <property type="molecule type" value="Genomic_DNA"/>
</dbReference>
<dbReference type="InterPro" id="IPR037250">
    <property type="entry name" value="NEAT_dom_sf"/>
</dbReference>
<evidence type="ECO:0000313" key="7">
    <source>
        <dbReference type="Proteomes" id="UP000030014"/>
    </source>
</evidence>
<feature type="domain" description="NEAT" evidence="5">
    <location>
        <begin position="807"/>
        <end position="933"/>
    </location>
</feature>
<feature type="compositionally biased region" description="Basic and acidic residues" evidence="3">
    <location>
        <begin position="271"/>
        <end position="293"/>
    </location>
</feature>
<feature type="compositionally biased region" description="Basic and acidic residues" evidence="3">
    <location>
        <begin position="455"/>
        <end position="487"/>
    </location>
</feature>
<feature type="region of interest" description="Disordered" evidence="3">
    <location>
        <begin position="238"/>
        <end position="314"/>
    </location>
</feature>
<evidence type="ECO:0000259" key="5">
    <source>
        <dbReference type="PROSITE" id="PS50978"/>
    </source>
</evidence>
<feature type="region of interest" description="Disordered" evidence="3">
    <location>
        <begin position="768"/>
        <end position="800"/>
    </location>
</feature>
<sequence>MDIFQKINKGVGVAATAIIIAGGIPQVTQAMDNVNTVPKLEAKSICKNIENSIKNGTYEVDKLNVNLYSNMNAVPQKDSKVLDEKKSIEKSRKNKLEDNASKDQQKSLKSKKIKKENVQSQLKSEETKVKIKTLKAENDEPSMSGTYLEKEAKYIKENGKIYCEIKLLAVDWMKNIKIDVDGNEAKHTVKETGKTQVMGMEHKGGIIRFEVPRVNPKLTFHMYVVPMTSNVTFRVVGEEQNQDQTKPVEKPKENETKPDTKPTTKPTDSQVKPEEKPTGNEVKPNKPEEKPVKQVDVTTKPDTNKPKSEETKVKIKTLKAENDEPSMSGTYLEKEAKYIKENGKIYCEIKLLAVDWMKNIKIDVDGNEAKHTVKETGKTQVMGMEHKGGIIRFEVPRVNPKLTFHMYVVPMTSNVTFRVVGEEQNQDQTKPVEKPKENETKPDTKPTIKPTDSQVKPKEKPTGNEVKPNKPEEKPVKPVEVTTKPDNKPNSIIDIMKSGVYEIKSVFEVKNEEEKEIISKHLDKNINLEIENKKSYVVLKIKGKKDSIKQIIVDGNKAEVEVVEQNVIKKNRLSTKNTLSLMNAKSDEETTTIRFNIPKIDSNVQVELYDEESKKDIKFKLKLYMSNHGNIDENSKPQPKPQEKPQSNQTKPVENTKEQVKKQKTKQIKVKVLKEKSNESSMAGEYLDKNVIYTEKDSKRFFTLTVNRIDWMKNIAVSVNGKDVSYDKKESGQTAELTFEVGSENSEVILHMNVVPMGNARVAFRVIKDNSSSSTKPTTGKTEDKNEQNQKYKEKQKDKDKLKINANEDGMYRVNINALKKDSDEPSMAGQYLNGIADYEVKEGTKYLTVTLNRMDWMKNVAVYVNGDKKKYEEKSIGKNRSEIKFETDGIGAEVKLEMNVVPMGNSRVTFRVVPKKSSLELIKKYKDSSNKKEDVKDNKTTTNDKDNKNKDGLDNKHDSEKDNQKSSVSKPSASNEDNKTNNDLIKTSKEDNKNISSNKDGLYEINIKTLKENNNESSMAGTYLGNKARIQIKNGKKYTIVTLDRSDWMKNIDVLVNGKSVKYDVINVKSSANGEKTTTIKFEVPELNSEIKFKMNVEPMGNSRVTFRVVMQKDTLRFLQGNEYDPNKAEEYLNNLANETQGNKDYKSGLNTSNTSKNTNSPELSQKKLPKTGLPFGGGLIATIGSALSGLGFTLMKKNKKRGE</sequence>
<feature type="transmembrane region" description="Helical" evidence="4">
    <location>
        <begin position="1175"/>
        <end position="1197"/>
    </location>
</feature>
<dbReference type="PROSITE" id="PS50978">
    <property type="entry name" value="NEAT"/>
    <property type="match status" value="6"/>
</dbReference>
<proteinExistence type="predicted"/>
<dbReference type="GO" id="GO:0030313">
    <property type="term" value="C:cell envelope"/>
    <property type="evidence" value="ECO:0007669"/>
    <property type="project" value="UniProtKB-SubCell"/>
</dbReference>
<dbReference type="Gene3D" id="2.60.40.1850">
    <property type="match status" value="6"/>
</dbReference>
<feature type="compositionally biased region" description="Basic and acidic residues" evidence="3">
    <location>
        <begin position="79"/>
        <end position="106"/>
    </location>
</feature>
<keyword evidence="4" id="KW-1133">Transmembrane helix</keyword>
<evidence type="ECO:0000256" key="4">
    <source>
        <dbReference type="SAM" id="Phobius"/>
    </source>
</evidence>
<comment type="caution">
    <text evidence="6">The sequence shown here is derived from an EMBL/GenBank/DDBJ whole genome shotgun (WGS) entry which is preliminary data.</text>
</comment>
<organism evidence="6 7">
    <name type="scientific">Clostridium botulinum C/D str. DC5</name>
    <dbReference type="NCBI Taxonomy" id="1443128"/>
    <lineage>
        <taxon>Bacteria</taxon>
        <taxon>Bacillati</taxon>
        <taxon>Bacillota</taxon>
        <taxon>Clostridia</taxon>
        <taxon>Eubacteriales</taxon>
        <taxon>Clostridiaceae</taxon>
        <taxon>Clostridium</taxon>
    </lineage>
</organism>
<evidence type="ECO:0000256" key="3">
    <source>
        <dbReference type="SAM" id="MobiDB-lite"/>
    </source>
</evidence>
<keyword evidence="4" id="KW-0812">Transmembrane</keyword>
<feature type="compositionally biased region" description="Low complexity" evidence="3">
    <location>
        <begin position="1152"/>
        <end position="1162"/>
    </location>
</feature>
<protein>
    <recommendedName>
        <fullName evidence="5">NEAT domain-containing protein</fullName>
    </recommendedName>
</protein>
<name>A0A0A0IJD8_CLOBO</name>
<dbReference type="RefSeq" id="WP_039259128.1">
    <property type="nucleotide sequence ID" value="NZ_JDRY01000017.1"/>
</dbReference>
<dbReference type="SMART" id="SM00725">
    <property type="entry name" value="NEAT"/>
    <property type="match status" value="5"/>
</dbReference>
<feature type="region of interest" description="Disordered" evidence="3">
    <location>
        <begin position="422"/>
        <end position="490"/>
    </location>
</feature>
<feature type="compositionally biased region" description="Basic and acidic residues" evidence="3">
    <location>
        <begin position="781"/>
        <end position="800"/>
    </location>
</feature>
<dbReference type="InterPro" id="IPR006635">
    <property type="entry name" value="NEAT_dom"/>
</dbReference>
<feature type="region of interest" description="Disordered" evidence="3">
    <location>
        <begin position="628"/>
        <end position="664"/>
    </location>
</feature>
<comment type="subcellular location">
    <subcellularLocation>
        <location evidence="1">Cell envelope</location>
    </subcellularLocation>
</comment>
<feature type="compositionally biased region" description="Basic and acidic residues" evidence="3">
    <location>
        <begin position="977"/>
        <end position="994"/>
    </location>
</feature>
<reference evidence="6 7" key="1">
    <citation type="submission" date="2014-01" db="EMBL/GenBank/DDBJ databases">
        <title>Plasmidome dynamics in the species complex Clostridium novyi sensu lato converts strains of independent lineages into distinctly different pathogens.</title>
        <authorList>
            <person name="Skarin H."/>
            <person name="Segerman B."/>
        </authorList>
    </citation>
    <scope>NUCLEOTIDE SEQUENCE [LARGE SCALE GENOMIC DNA]</scope>
    <source>
        <strain evidence="6 7">DC5</strain>
    </source>
</reference>
<evidence type="ECO:0000256" key="1">
    <source>
        <dbReference type="ARBA" id="ARBA00004196"/>
    </source>
</evidence>
<feature type="compositionally biased region" description="Basic and acidic residues" evidence="3">
    <location>
        <begin position="430"/>
        <end position="446"/>
    </location>
</feature>
<dbReference type="CDD" id="cd06920">
    <property type="entry name" value="NEAT"/>
    <property type="match status" value="5"/>
</dbReference>
<keyword evidence="4" id="KW-0472">Membrane</keyword>
<feature type="region of interest" description="Disordered" evidence="3">
    <location>
        <begin position="79"/>
        <end position="125"/>
    </location>
</feature>
<evidence type="ECO:0000313" key="6">
    <source>
        <dbReference type="EMBL" id="KGN00684.1"/>
    </source>
</evidence>
<feature type="domain" description="NEAT" evidence="5">
    <location>
        <begin position="661"/>
        <end position="786"/>
    </location>
</feature>
<keyword evidence="2" id="KW-0732">Signal</keyword>
<feature type="domain" description="NEAT" evidence="5">
    <location>
        <begin position="122"/>
        <end position="258"/>
    </location>
</feature>
<feature type="region of interest" description="Disordered" evidence="3">
    <location>
        <begin position="1141"/>
        <end position="1171"/>
    </location>
</feature>
<feature type="domain" description="NEAT" evidence="5">
    <location>
        <begin position="999"/>
        <end position="1130"/>
    </location>
</feature>
<feature type="compositionally biased region" description="Basic and acidic residues" evidence="3">
    <location>
        <begin position="246"/>
        <end position="262"/>
    </location>
</feature>
<feature type="domain" description="NEAT" evidence="5">
    <location>
        <begin position="306"/>
        <end position="442"/>
    </location>
</feature>
<accession>A0A0A0IJD8</accession>
<evidence type="ECO:0000256" key="2">
    <source>
        <dbReference type="ARBA" id="ARBA00022729"/>
    </source>
</evidence>
<dbReference type="Proteomes" id="UP000030014">
    <property type="component" value="Unassembled WGS sequence"/>
</dbReference>
<feature type="domain" description="NEAT" evidence="5">
    <location>
        <begin position="496"/>
        <end position="641"/>
    </location>
</feature>
<feature type="compositionally biased region" description="Basic and acidic residues" evidence="3">
    <location>
        <begin position="302"/>
        <end position="314"/>
    </location>
</feature>
<feature type="region of interest" description="Disordered" evidence="3">
    <location>
        <begin position="928"/>
        <end position="999"/>
    </location>
</feature>
<feature type="compositionally biased region" description="Basic and acidic residues" evidence="3">
    <location>
        <begin position="928"/>
        <end position="965"/>
    </location>
</feature>
<gene>
    <name evidence="6" type="ORF">Z955_02805</name>
</gene>
<feature type="compositionally biased region" description="Polar residues" evidence="3">
    <location>
        <begin position="966"/>
        <end position="976"/>
    </location>
</feature>
<dbReference type="AlphaFoldDB" id="A0A0A0IJD8"/>